<gene>
    <name evidence="1" type="ORF">JIN85_14410</name>
</gene>
<organism evidence="1 2">
    <name type="scientific">Luteolibacter pohnpeiensis</name>
    <dbReference type="NCBI Taxonomy" id="454153"/>
    <lineage>
        <taxon>Bacteria</taxon>
        <taxon>Pseudomonadati</taxon>
        <taxon>Verrucomicrobiota</taxon>
        <taxon>Verrucomicrobiia</taxon>
        <taxon>Verrucomicrobiales</taxon>
        <taxon>Verrucomicrobiaceae</taxon>
        <taxon>Luteolibacter</taxon>
    </lineage>
</organism>
<evidence type="ECO:0000313" key="2">
    <source>
        <dbReference type="Proteomes" id="UP000603141"/>
    </source>
</evidence>
<dbReference type="PROSITE" id="PS51257">
    <property type="entry name" value="PROKAR_LIPOPROTEIN"/>
    <property type="match status" value="1"/>
</dbReference>
<protein>
    <recommendedName>
        <fullName evidence="3">Lipoprotein</fullName>
    </recommendedName>
</protein>
<dbReference type="RefSeq" id="WP_200271931.1">
    <property type="nucleotide sequence ID" value="NZ_JAENIJ010000024.1"/>
</dbReference>
<proteinExistence type="predicted"/>
<evidence type="ECO:0008006" key="3">
    <source>
        <dbReference type="Google" id="ProtNLM"/>
    </source>
</evidence>
<sequence length="201" mass="21916">MKSILSLSGIAACAVITSCASPKGISSFNQRSEVALPHHGSFELSTGLHEPWHRTKSLDAKTFKVGENIEIDTRREFVYPQDYELAKMSAQGVMPATPTDFATKMVGLHTDLKTEDRNGLVVLKGTVTITDFQGFSKMGGDAGQPILDAKGRLLTENKMEFPKFATYSTPIFTVIQPGKPCAIEISHPKNGTKLVFDLKAK</sequence>
<accession>A0A934VVJ1</accession>
<dbReference type="EMBL" id="JAENIJ010000024">
    <property type="protein sequence ID" value="MBK1883612.1"/>
    <property type="molecule type" value="Genomic_DNA"/>
</dbReference>
<keyword evidence="2" id="KW-1185">Reference proteome</keyword>
<evidence type="ECO:0000313" key="1">
    <source>
        <dbReference type="EMBL" id="MBK1883612.1"/>
    </source>
</evidence>
<comment type="caution">
    <text evidence="1">The sequence shown here is derived from an EMBL/GenBank/DDBJ whole genome shotgun (WGS) entry which is preliminary data.</text>
</comment>
<dbReference type="AlphaFoldDB" id="A0A934VVJ1"/>
<dbReference type="Proteomes" id="UP000603141">
    <property type="component" value="Unassembled WGS sequence"/>
</dbReference>
<name>A0A934VVJ1_9BACT</name>
<reference evidence="1" key="1">
    <citation type="submission" date="2021-01" db="EMBL/GenBank/DDBJ databases">
        <title>Modified the classification status of verrucomicrobia.</title>
        <authorList>
            <person name="Feng X."/>
        </authorList>
    </citation>
    <scope>NUCLEOTIDE SEQUENCE</scope>
    <source>
        <strain evidence="1">KCTC 22041</strain>
    </source>
</reference>